<organism evidence="1 2">
    <name type="scientific">Leptospira kobayashii</name>
    <dbReference type="NCBI Taxonomy" id="1917830"/>
    <lineage>
        <taxon>Bacteria</taxon>
        <taxon>Pseudomonadati</taxon>
        <taxon>Spirochaetota</taxon>
        <taxon>Spirochaetia</taxon>
        <taxon>Leptospirales</taxon>
        <taxon>Leptospiraceae</taxon>
        <taxon>Leptospira</taxon>
    </lineage>
</organism>
<dbReference type="Proteomes" id="UP000245263">
    <property type="component" value="Chromosome 1"/>
</dbReference>
<gene>
    <name evidence="1" type="ORF">LPTSP3_g33670</name>
</gene>
<keyword evidence="2" id="KW-1185">Reference proteome</keyword>
<evidence type="ECO:0008006" key="3">
    <source>
        <dbReference type="Google" id="ProtNLM"/>
    </source>
</evidence>
<accession>A0ABM7UMW6</accession>
<proteinExistence type="predicted"/>
<name>A0ABM7UMW6_9LEPT</name>
<dbReference type="RefSeq" id="WP_109021477.1">
    <property type="nucleotide sequence ID" value="NZ_AP025028.1"/>
</dbReference>
<reference evidence="1 2" key="1">
    <citation type="submission" date="2021-08" db="EMBL/GenBank/DDBJ databases">
        <title>Complete genome sequence of Leptospira kobayashii strain E30.</title>
        <authorList>
            <person name="Nakao R."/>
            <person name="Nakamura S."/>
            <person name="Masuzawa T."/>
            <person name="Koizumi N."/>
        </authorList>
    </citation>
    <scope>NUCLEOTIDE SEQUENCE [LARGE SCALE GENOMIC DNA]</scope>
    <source>
        <strain evidence="1 2">E30</strain>
    </source>
</reference>
<dbReference type="EMBL" id="AP025028">
    <property type="protein sequence ID" value="BDA80437.1"/>
    <property type="molecule type" value="Genomic_DNA"/>
</dbReference>
<sequence>MKKYRLTDQRTVLGILSKLASTTLTDPASQKKYQVVNPITVNDILKSVHFTLVSGEPLTDKPSSLVCVLKENRVELKVKLANPYLEDLFQVTEALIEPLERSSKRATIDSITAHKIQMAPTADIGTIISLYGKTSLINQILNQWQIHLEQSLTNYGYFIKRVNIGFFYAADTPLMEALATSKAPYYLRDSNRKIFYTENAFFSPKKLNDQYVKSILDNHLLNNIKSALIVPFFSTSKILLGYFEVLSNLPDLGNAALQDAITGPQGIGPLLEFLDARAEEFVFQMEFAYAKDWVQIADQGLIRDISQDGAGIGIYIKDKESIATKTAGSPVSFQIEINSLPYTFYGSLRSIKLANTESENHSIGVQIFQCDRQEGMSLLASYASTLIDKEVT</sequence>
<evidence type="ECO:0000313" key="2">
    <source>
        <dbReference type="Proteomes" id="UP000245263"/>
    </source>
</evidence>
<evidence type="ECO:0000313" key="1">
    <source>
        <dbReference type="EMBL" id="BDA80437.1"/>
    </source>
</evidence>
<protein>
    <recommendedName>
        <fullName evidence="3">PilZ domain-containing protein</fullName>
    </recommendedName>
</protein>